<feature type="domain" description="DUF7729" evidence="2">
    <location>
        <begin position="85"/>
        <end position="240"/>
    </location>
</feature>
<dbReference type="AlphaFoldDB" id="A0AAV0AK43"/>
<evidence type="ECO:0000313" key="4">
    <source>
        <dbReference type="Proteomes" id="UP001153365"/>
    </source>
</evidence>
<keyword evidence="1" id="KW-0732">Signal</keyword>
<comment type="caution">
    <text evidence="3">The sequence shown here is derived from an EMBL/GenBank/DDBJ whole genome shotgun (WGS) entry which is preliminary data.</text>
</comment>
<sequence length="285" mass="27916">MLSSTQLSIILALSISYAFVSAQSVANSTATAPTPTTGAGGLTAGLSPGCQAAAGGLLSTEFSSCANIIGLVSLISAQGGLIDPLSNWISGVCSASPCSSATLSTTSTSLNAGCGADIQKGVPSAIALNTVITNYNPIREMICTQYSTNSTFCATSILSNIQTATGKSITLNEVQAVVSGGLNALPLSSVPASAYCNDCGHALFTKSKAINVNTGSSNLTSASSGASDAAAQTCGASFNDGKVPSTVRVAGSTKAGAPNAGGKNKASVVNAVAMGLMALVAICIV</sequence>
<organism evidence="3 4">
    <name type="scientific">Phakopsora pachyrhizi</name>
    <name type="common">Asian soybean rust disease fungus</name>
    <dbReference type="NCBI Taxonomy" id="170000"/>
    <lineage>
        <taxon>Eukaryota</taxon>
        <taxon>Fungi</taxon>
        <taxon>Dikarya</taxon>
        <taxon>Basidiomycota</taxon>
        <taxon>Pucciniomycotina</taxon>
        <taxon>Pucciniomycetes</taxon>
        <taxon>Pucciniales</taxon>
        <taxon>Phakopsoraceae</taxon>
        <taxon>Phakopsora</taxon>
    </lineage>
</organism>
<dbReference type="PANTHER" id="PTHR34862">
    <property type="entry name" value="SPARK DOMAIN-CONTAINING PROTEIN"/>
    <property type="match status" value="1"/>
</dbReference>
<gene>
    <name evidence="3" type="ORF">PPACK8108_LOCUS3484</name>
</gene>
<evidence type="ECO:0000313" key="3">
    <source>
        <dbReference type="EMBL" id="CAH7668911.1"/>
    </source>
</evidence>
<dbReference type="InterPro" id="IPR056146">
    <property type="entry name" value="DUF7729"/>
</dbReference>
<dbReference type="EMBL" id="CALTRL010000620">
    <property type="protein sequence ID" value="CAH7668911.1"/>
    <property type="molecule type" value="Genomic_DNA"/>
</dbReference>
<dbReference type="PANTHER" id="PTHR34862:SF1">
    <property type="entry name" value="SPARK DOMAIN-CONTAINING PROTEIN"/>
    <property type="match status" value="1"/>
</dbReference>
<feature type="chain" id="PRO_5043516181" evidence="1">
    <location>
        <begin position="23"/>
        <end position="285"/>
    </location>
</feature>
<evidence type="ECO:0000256" key="1">
    <source>
        <dbReference type="SAM" id="SignalP"/>
    </source>
</evidence>
<dbReference type="Proteomes" id="UP001153365">
    <property type="component" value="Unassembled WGS sequence"/>
</dbReference>
<keyword evidence="4" id="KW-1185">Reference proteome</keyword>
<protein>
    <submittedName>
        <fullName evidence="3">Expressed protein</fullName>
    </submittedName>
</protein>
<proteinExistence type="predicted"/>
<reference evidence="3" key="1">
    <citation type="submission" date="2022-06" db="EMBL/GenBank/DDBJ databases">
        <authorList>
            <consortium name="SYNGENTA / RWTH Aachen University"/>
        </authorList>
    </citation>
    <scope>NUCLEOTIDE SEQUENCE</scope>
</reference>
<feature type="signal peptide" evidence="1">
    <location>
        <begin position="1"/>
        <end position="22"/>
    </location>
</feature>
<name>A0AAV0AK43_PHAPC</name>
<dbReference type="Pfam" id="PF24855">
    <property type="entry name" value="DUF7729"/>
    <property type="match status" value="1"/>
</dbReference>
<accession>A0AAV0AK43</accession>
<evidence type="ECO:0000259" key="2">
    <source>
        <dbReference type="Pfam" id="PF24855"/>
    </source>
</evidence>